<evidence type="ECO:0000313" key="1">
    <source>
        <dbReference type="EMBL" id="GJE92604.1"/>
    </source>
</evidence>
<organism evidence="1 2">
    <name type="scientific">Phanerochaete sordida</name>
    <dbReference type="NCBI Taxonomy" id="48140"/>
    <lineage>
        <taxon>Eukaryota</taxon>
        <taxon>Fungi</taxon>
        <taxon>Dikarya</taxon>
        <taxon>Basidiomycota</taxon>
        <taxon>Agaricomycotina</taxon>
        <taxon>Agaricomycetes</taxon>
        <taxon>Polyporales</taxon>
        <taxon>Phanerochaetaceae</taxon>
        <taxon>Phanerochaete</taxon>
    </lineage>
</organism>
<dbReference type="Proteomes" id="UP000703269">
    <property type="component" value="Unassembled WGS sequence"/>
</dbReference>
<proteinExistence type="predicted"/>
<comment type="caution">
    <text evidence="1">The sequence shown here is derived from an EMBL/GenBank/DDBJ whole genome shotgun (WGS) entry which is preliminary data.</text>
</comment>
<sequence length="162" mass="18219">MNSKASREPGLANIEHLNIVVYTTTSLLEALRQCDLARYPALRSLSIEIVYDTVDSSRVVDVWRSILAVLRSIPATTALEHLTLTSPVPLAALCSGWSRSALVAVLQQPLYSIDHCLVRIVDRAPLEHVTVVPPQGETFFSSNWARVRSFFRALYDYDMLRY</sequence>
<gene>
    <name evidence="1" type="ORF">PsYK624_087590</name>
</gene>
<dbReference type="EMBL" id="BPQB01000027">
    <property type="protein sequence ID" value="GJE92604.1"/>
    <property type="molecule type" value="Genomic_DNA"/>
</dbReference>
<protein>
    <submittedName>
        <fullName evidence="1">Uncharacterized protein</fullName>
    </submittedName>
</protein>
<evidence type="ECO:0000313" key="2">
    <source>
        <dbReference type="Proteomes" id="UP000703269"/>
    </source>
</evidence>
<name>A0A9P3LFG5_9APHY</name>
<dbReference type="OrthoDB" id="10450574at2759"/>
<keyword evidence="2" id="KW-1185">Reference proteome</keyword>
<dbReference type="AlphaFoldDB" id="A0A9P3LFG5"/>
<accession>A0A9P3LFG5</accession>
<reference evidence="1 2" key="1">
    <citation type="submission" date="2021-08" db="EMBL/GenBank/DDBJ databases">
        <title>Draft Genome Sequence of Phanerochaete sordida strain YK-624.</title>
        <authorList>
            <person name="Mori T."/>
            <person name="Dohra H."/>
            <person name="Suzuki T."/>
            <person name="Kawagishi H."/>
            <person name="Hirai H."/>
        </authorList>
    </citation>
    <scope>NUCLEOTIDE SEQUENCE [LARGE SCALE GENOMIC DNA]</scope>
    <source>
        <strain evidence="1 2">YK-624</strain>
    </source>
</reference>